<sequence>MIKWRFIHIICCLFLASLAKGQDVEFSQFYANRLYLNPAFAGSEYVPVLSMSYRNQWPQNNRPFVTYTASYDQFVDFMRGGLGVLILQDNQGQGAIKTTMASGIYSYSLDVNRNLSINIGLKATYIQRKLEWESFVFSDMIDPLYGVIYPTREIQPNELSKSYWDFSTGFIVNYKSLYFGGVVDHMSEPNEAFKSNENVAILPRKYTIHAGASIPLGYSRGLMKSNYTISPNVLYQKQQDFEQINYGMYFYRNNWVLGGWMRHNLSFDFDAFILLLGFQTDRFRIGYSYDYVISNLVKTNSGAHEISLSYLLGKAKSSCSGTHFLRRKRRIRAIKCPKF</sequence>
<evidence type="ECO:0000313" key="2">
    <source>
        <dbReference type="EMBL" id="MDE5417115.1"/>
    </source>
</evidence>
<dbReference type="RefSeq" id="WP_275108453.1">
    <property type="nucleotide sequence ID" value="NZ_JAKJSC010000001.1"/>
</dbReference>
<keyword evidence="3" id="KW-1185">Reference proteome</keyword>
<comment type="caution">
    <text evidence="2">The sequence shown here is derived from an EMBL/GenBank/DDBJ whole genome shotgun (WGS) entry which is preliminary data.</text>
</comment>
<dbReference type="NCBIfam" id="TIGR03519">
    <property type="entry name" value="T9SS_PorP_fam"/>
    <property type="match status" value="1"/>
</dbReference>
<gene>
    <name evidence="2" type="ORF">L3049_03765</name>
</gene>
<reference evidence="2 3" key="1">
    <citation type="submission" date="2022-01" db="EMBL/GenBank/DDBJ databases">
        <title>Labilibaculum sp. nov, a marine bacterium isolated from Antarctica.</title>
        <authorList>
            <person name="Dai W."/>
        </authorList>
    </citation>
    <scope>NUCLEOTIDE SEQUENCE [LARGE SCALE GENOMIC DNA]</scope>
    <source>
        <strain evidence="2 3">DW002</strain>
    </source>
</reference>
<keyword evidence="1" id="KW-0732">Signal</keyword>
<dbReference type="Proteomes" id="UP001528920">
    <property type="component" value="Unassembled WGS sequence"/>
</dbReference>
<dbReference type="InterPro" id="IPR019861">
    <property type="entry name" value="PorP/SprF_Bacteroidetes"/>
</dbReference>
<dbReference type="Pfam" id="PF11751">
    <property type="entry name" value="PorP_SprF"/>
    <property type="match status" value="1"/>
</dbReference>
<organism evidence="2 3">
    <name type="scientific">Paralabilibaculum antarcticum</name>
    <dbReference type="NCBI Taxonomy" id="2912572"/>
    <lineage>
        <taxon>Bacteria</taxon>
        <taxon>Pseudomonadati</taxon>
        <taxon>Bacteroidota</taxon>
        <taxon>Bacteroidia</taxon>
        <taxon>Marinilabiliales</taxon>
        <taxon>Marinifilaceae</taxon>
        <taxon>Paralabilibaculum</taxon>
    </lineage>
</organism>
<feature type="chain" id="PRO_5045093455" evidence="1">
    <location>
        <begin position="22"/>
        <end position="339"/>
    </location>
</feature>
<protein>
    <submittedName>
        <fullName evidence="2">Type IX secretion system membrane protein PorP/SprF</fullName>
    </submittedName>
</protein>
<name>A0ABT5VNW1_9BACT</name>
<accession>A0ABT5VNW1</accession>
<evidence type="ECO:0000256" key="1">
    <source>
        <dbReference type="SAM" id="SignalP"/>
    </source>
</evidence>
<feature type="signal peptide" evidence="1">
    <location>
        <begin position="1"/>
        <end position="21"/>
    </location>
</feature>
<dbReference type="EMBL" id="JAKJSC010000001">
    <property type="protein sequence ID" value="MDE5417115.1"/>
    <property type="molecule type" value="Genomic_DNA"/>
</dbReference>
<proteinExistence type="predicted"/>
<evidence type="ECO:0000313" key="3">
    <source>
        <dbReference type="Proteomes" id="UP001528920"/>
    </source>
</evidence>